<evidence type="ECO:0000313" key="2">
    <source>
        <dbReference type="Proteomes" id="UP000249661"/>
    </source>
</evidence>
<sequence length="259" mass="28151">MKGWVRDRGNIPREVIRASSAGTLRRPATVTQRELDLCPRVAEFKDIVTPRSAGKVRTRSSTWGTCRSVSGASPGLWPSFSSERPAGISSWLCLFEVSARSSPTLLGVSLADYVDSSTLPTAEHREGSPQQLASTLLIALAHQTSHRLLEEDIHQKASSTPILEEKWHEARGPTHGDHRKPRANPANGANQVDRATTLAPRLRGLPKTQALTEKWQREHASGQRSTAKTMPRPSSQGVLTTDTPVGTSSPFGIRTDAGQ</sequence>
<protein>
    <submittedName>
        <fullName evidence="1">Uncharacterized protein</fullName>
    </submittedName>
</protein>
<dbReference type="EMBL" id="KZ824958">
    <property type="protein sequence ID" value="RAH69880.1"/>
    <property type="molecule type" value="Genomic_DNA"/>
</dbReference>
<keyword evidence="2" id="KW-1185">Reference proteome</keyword>
<dbReference type="Proteomes" id="UP000249661">
    <property type="component" value="Unassembled WGS sequence"/>
</dbReference>
<name>A0ACD1H914_9EURO</name>
<organism evidence="1 2">
    <name type="scientific">Aspergillus aculeatinus CBS 121060</name>
    <dbReference type="NCBI Taxonomy" id="1448322"/>
    <lineage>
        <taxon>Eukaryota</taxon>
        <taxon>Fungi</taxon>
        <taxon>Dikarya</taxon>
        <taxon>Ascomycota</taxon>
        <taxon>Pezizomycotina</taxon>
        <taxon>Eurotiomycetes</taxon>
        <taxon>Eurotiomycetidae</taxon>
        <taxon>Eurotiales</taxon>
        <taxon>Aspergillaceae</taxon>
        <taxon>Aspergillus</taxon>
        <taxon>Aspergillus subgen. Circumdati</taxon>
    </lineage>
</organism>
<evidence type="ECO:0000313" key="1">
    <source>
        <dbReference type="EMBL" id="RAH69880.1"/>
    </source>
</evidence>
<accession>A0ACD1H914</accession>
<gene>
    <name evidence="1" type="ORF">BO66DRAFT_438953</name>
</gene>
<proteinExistence type="predicted"/>
<reference evidence="1" key="1">
    <citation type="submission" date="2018-02" db="EMBL/GenBank/DDBJ databases">
        <title>The genomes of Aspergillus section Nigri reveals drivers in fungal speciation.</title>
        <authorList>
            <consortium name="DOE Joint Genome Institute"/>
            <person name="Vesth T.C."/>
            <person name="Nybo J."/>
            <person name="Theobald S."/>
            <person name="Brandl J."/>
            <person name="Frisvad J.C."/>
            <person name="Nielsen K.F."/>
            <person name="Lyhne E.K."/>
            <person name="Kogle M.E."/>
            <person name="Kuo A."/>
            <person name="Riley R."/>
            <person name="Clum A."/>
            <person name="Nolan M."/>
            <person name="Lipzen A."/>
            <person name="Salamov A."/>
            <person name="Henrissat B."/>
            <person name="Wiebenga A."/>
            <person name="De vries R.P."/>
            <person name="Grigoriev I.V."/>
            <person name="Mortensen U.H."/>
            <person name="Andersen M.R."/>
            <person name="Baker S.E."/>
        </authorList>
    </citation>
    <scope>NUCLEOTIDE SEQUENCE</scope>
    <source>
        <strain evidence="1">CBS 121060</strain>
    </source>
</reference>